<dbReference type="InterPro" id="IPR025238">
    <property type="entry name" value="DUF4184"/>
</dbReference>
<dbReference type="Proteomes" id="UP001499987">
    <property type="component" value="Unassembled WGS sequence"/>
</dbReference>
<evidence type="ECO:0000313" key="3">
    <source>
        <dbReference type="Proteomes" id="UP001499987"/>
    </source>
</evidence>
<gene>
    <name evidence="2" type="ORF">GCM10009663_40820</name>
</gene>
<evidence type="ECO:0008006" key="4">
    <source>
        <dbReference type="Google" id="ProtNLM"/>
    </source>
</evidence>
<organism evidence="2 3">
    <name type="scientific">Kitasatospora arboriphila</name>
    <dbReference type="NCBI Taxonomy" id="258052"/>
    <lineage>
        <taxon>Bacteria</taxon>
        <taxon>Bacillati</taxon>
        <taxon>Actinomycetota</taxon>
        <taxon>Actinomycetes</taxon>
        <taxon>Kitasatosporales</taxon>
        <taxon>Streptomycetaceae</taxon>
        <taxon>Kitasatospora</taxon>
    </lineage>
</organism>
<name>A0ABN1TLR1_9ACTN</name>
<dbReference type="RefSeq" id="WP_344625091.1">
    <property type="nucleotide sequence ID" value="NZ_BAAALD010000038.1"/>
</dbReference>
<feature type="region of interest" description="Disordered" evidence="1">
    <location>
        <begin position="235"/>
        <end position="263"/>
    </location>
</feature>
<evidence type="ECO:0000256" key="1">
    <source>
        <dbReference type="SAM" id="MobiDB-lite"/>
    </source>
</evidence>
<sequence>MPFTLSHVAAVVPLIGRGDGRVWVASGLVAGAMAPDVPFFADSLLPGVYRYGALTHRWWAVPTVDAGIAAGTAAVWHGLLREPLTGLLPVPAEGPLPRGAAGAGAFVLSAAVGAASHVVWDSFTHPGRAGVRAFPVLERPVAAGLPLCTVLQYGTSLLGLAVLRARVRREAPPQAPQRRPAAVAGLVVATAAGAVHRLARRQRSVVPEFCFGAGAGLAVGSTVYAALAAARGRVPSGGTAPRAGRRCVRPSAAGRTRAGTAPR</sequence>
<keyword evidence="3" id="KW-1185">Reference proteome</keyword>
<feature type="compositionally biased region" description="Low complexity" evidence="1">
    <location>
        <begin position="249"/>
        <end position="263"/>
    </location>
</feature>
<evidence type="ECO:0000313" key="2">
    <source>
        <dbReference type="EMBL" id="GAA1092910.1"/>
    </source>
</evidence>
<proteinExistence type="predicted"/>
<reference evidence="2 3" key="1">
    <citation type="journal article" date="2019" name="Int. J. Syst. Evol. Microbiol.">
        <title>The Global Catalogue of Microorganisms (GCM) 10K type strain sequencing project: providing services to taxonomists for standard genome sequencing and annotation.</title>
        <authorList>
            <consortium name="The Broad Institute Genomics Platform"/>
            <consortium name="The Broad Institute Genome Sequencing Center for Infectious Disease"/>
            <person name="Wu L."/>
            <person name="Ma J."/>
        </authorList>
    </citation>
    <scope>NUCLEOTIDE SEQUENCE [LARGE SCALE GENOMIC DNA]</scope>
    <source>
        <strain evidence="2 3">JCM 13002</strain>
    </source>
</reference>
<accession>A0ABN1TLR1</accession>
<comment type="caution">
    <text evidence="2">The sequence shown here is derived from an EMBL/GenBank/DDBJ whole genome shotgun (WGS) entry which is preliminary data.</text>
</comment>
<dbReference type="Pfam" id="PF13803">
    <property type="entry name" value="DUF4184"/>
    <property type="match status" value="1"/>
</dbReference>
<protein>
    <recommendedName>
        <fullName evidence="4">DUF4184 family protein</fullName>
    </recommendedName>
</protein>
<dbReference type="EMBL" id="BAAALD010000038">
    <property type="protein sequence ID" value="GAA1092910.1"/>
    <property type="molecule type" value="Genomic_DNA"/>
</dbReference>